<feature type="domain" description="Amidohydrolase-related" evidence="2">
    <location>
        <begin position="3"/>
        <end position="275"/>
    </location>
</feature>
<keyword evidence="4" id="KW-1185">Reference proteome</keyword>
<dbReference type="PANTHER" id="PTHR43569">
    <property type="entry name" value="AMIDOHYDROLASE"/>
    <property type="match status" value="1"/>
</dbReference>
<name>A0A9X2JI79_9BACT</name>
<organism evidence="3 4">
    <name type="scientific">Aeoliella straminimaris</name>
    <dbReference type="NCBI Taxonomy" id="2954799"/>
    <lineage>
        <taxon>Bacteria</taxon>
        <taxon>Pseudomonadati</taxon>
        <taxon>Planctomycetota</taxon>
        <taxon>Planctomycetia</taxon>
        <taxon>Pirellulales</taxon>
        <taxon>Lacipirellulaceae</taxon>
        <taxon>Aeoliella</taxon>
    </lineage>
</organism>
<dbReference type="AlphaFoldDB" id="A0A9X2JI79"/>
<sequence length="279" mass="31990">MRIDSHQHFWQYDPAEHVWMNDQMGSLKQDYLPTDLAPLLGKNNFDGTVVVQARQCLEETKWLLDLAGEFDFIQGVVGWLDLRTEELEQQLDRFANHSKLKGVRHVVHDEPDDRFMLRSDFRRGIGWLKDFGLTYDLLLFPKHLPVARQLVEQFPDQPFVVDHISKPLIAKGQLSPWREDIAQLAQFPNVYCKLSGMVTETDWNDWQPADFEPYLDTVCEAFGPERLMIGSDWPVCTLAGDYSSVMGIVVNYVERLSPAAQQGVLGGNCARFYGLANTQ</sequence>
<dbReference type="Pfam" id="PF04909">
    <property type="entry name" value="Amidohydro_2"/>
    <property type="match status" value="1"/>
</dbReference>
<dbReference type="InterPro" id="IPR006680">
    <property type="entry name" value="Amidohydro-rel"/>
</dbReference>
<protein>
    <submittedName>
        <fullName evidence="3">Amidohydrolase family protein</fullName>
    </submittedName>
</protein>
<dbReference type="InterPro" id="IPR052350">
    <property type="entry name" value="Metallo-dep_Lactonases"/>
</dbReference>
<comment type="caution">
    <text evidence="3">The sequence shown here is derived from an EMBL/GenBank/DDBJ whole genome shotgun (WGS) entry which is preliminary data.</text>
</comment>
<dbReference type="RefSeq" id="WP_252854371.1">
    <property type="nucleotide sequence ID" value="NZ_JAMXLR010000072.1"/>
</dbReference>
<dbReference type="InterPro" id="IPR032466">
    <property type="entry name" value="Metal_Hydrolase"/>
</dbReference>
<accession>A0A9X2JI79</accession>
<evidence type="ECO:0000256" key="1">
    <source>
        <dbReference type="ARBA" id="ARBA00038310"/>
    </source>
</evidence>
<dbReference type="SUPFAM" id="SSF51556">
    <property type="entry name" value="Metallo-dependent hydrolases"/>
    <property type="match status" value="1"/>
</dbReference>
<evidence type="ECO:0000313" key="3">
    <source>
        <dbReference type="EMBL" id="MCO6046257.1"/>
    </source>
</evidence>
<evidence type="ECO:0000313" key="4">
    <source>
        <dbReference type="Proteomes" id="UP001155241"/>
    </source>
</evidence>
<reference evidence="3" key="1">
    <citation type="submission" date="2022-06" db="EMBL/GenBank/DDBJ databases">
        <title>Aeoliella straminimaris, a novel planctomycete from sediments.</title>
        <authorList>
            <person name="Vitorino I.R."/>
            <person name="Lage O.M."/>
        </authorList>
    </citation>
    <scope>NUCLEOTIDE SEQUENCE</scope>
    <source>
        <strain evidence="3">ICT_H6.2</strain>
    </source>
</reference>
<dbReference type="GO" id="GO:0016787">
    <property type="term" value="F:hydrolase activity"/>
    <property type="evidence" value="ECO:0007669"/>
    <property type="project" value="InterPro"/>
</dbReference>
<dbReference type="Proteomes" id="UP001155241">
    <property type="component" value="Unassembled WGS sequence"/>
</dbReference>
<dbReference type="PANTHER" id="PTHR43569:SF2">
    <property type="entry name" value="AMIDOHYDROLASE-RELATED DOMAIN-CONTAINING PROTEIN"/>
    <property type="match status" value="1"/>
</dbReference>
<gene>
    <name evidence="3" type="ORF">NG895_20355</name>
</gene>
<evidence type="ECO:0000259" key="2">
    <source>
        <dbReference type="Pfam" id="PF04909"/>
    </source>
</evidence>
<comment type="similarity">
    <text evidence="1">Belongs to the metallo-dependent hydrolases superfamily.</text>
</comment>
<proteinExistence type="inferred from homology"/>
<dbReference type="Gene3D" id="3.20.20.140">
    <property type="entry name" value="Metal-dependent hydrolases"/>
    <property type="match status" value="1"/>
</dbReference>
<dbReference type="EMBL" id="JAMXLR010000072">
    <property type="protein sequence ID" value="MCO6046257.1"/>
    <property type="molecule type" value="Genomic_DNA"/>
</dbReference>